<accession>A0ABR6GPD6</accession>
<evidence type="ECO:0000313" key="1">
    <source>
        <dbReference type="EMBL" id="MBB3193986.1"/>
    </source>
</evidence>
<gene>
    <name evidence="1" type="ORF">FHS28_001371</name>
</gene>
<dbReference type="EMBL" id="JACHXO010000002">
    <property type="protein sequence ID" value="MBB3193986.1"/>
    <property type="molecule type" value="Genomic_DNA"/>
</dbReference>
<keyword evidence="2" id="KW-1185">Reference proteome</keyword>
<sequence length="361" mass="40319">MNSLPPSHGGQSILPRLLGGQSAVVLTVQRDGNVRHLIAAAPRHHQYGPEFTRSDRFRKHCRAPAIFIHYRSLASVFQLVDFDLRHSDSTLTNIVRAAPEKTAEKGGLPLGGPNEKRICGPLPLPFRLCGIVMNLDPDSMAPVRRQVNSVQRHKNVSHYQAFGSRQGCSVGLDIVELGSINCPLCSSKPGIDRIVNRELGRYAKQLDAPAVWPGASDFDVNRVTVARGVVTGNHVHLESSVAAADHRPCANFYGLPFHRKPPLRKPVNKFDLTPLILPLKASYFNEIREGTKPEEFRLVTPYWIRRLVGKEFSHIEFTLGYPARSNAERRLIRPWRGMRIATITHPHFGTDPVEVFAIRAN</sequence>
<evidence type="ECO:0000313" key="2">
    <source>
        <dbReference type="Proteomes" id="UP000574369"/>
    </source>
</evidence>
<dbReference type="Proteomes" id="UP000574369">
    <property type="component" value="Unassembled WGS sequence"/>
</dbReference>
<reference evidence="1 2" key="1">
    <citation type="submission" date="2020-08" db="EMBL/GenBank/DDBJ databases">
        <title>Genomic Encyclopedia of Type Strains, Phase III (KMG-III): the genomes of soil and plant-associated and newly described type strains.</title>
        <authorList>
            <person name="Whitman W."/>
        </authorList>
    </citation>
    <scope>NUCLEOTIDE SEQUENCE [LARGE SCALE GENOMIC DNA]</scope>
    <source>
        <strain evidence="1 2">CECT 7247</strain>
    </source>
</reference>
<proteinExistence type="predicted"/>
<comment type="caution">
    <text evidence="1">The sequence shown here is derived from an EMBL/GenBank/DDBJ whole genome shotgun (WGS) entry which is preliminary data.</text>
</comment>
<organism evidence="1 2">
    <name type="scientific">Roseateles terrae</name>
    <dbReference type="NCBI Taxonomy" id="431060"/>
    <lineage>
        <taxon>Bacteria</taxon>
        <taxon>Pseudomonadati</taxon>
        <taxon>Pseudomonadota</taxon>
        <taxon>Betaproteobacteria</taxon>
        <taxon>Burkholderiales</taxon>
        <taxon>Sphaerotilaceae</taxon>
        <taxon>Roseateles</taxon>
    </lineage>
</organism>
<dbReference type="RefSeq" id="WP_310736753.1">
    <property type="nucleotide sequence ID" value="NZ_JACHXO010000002.1"/>
</dbReference>
<name>A0ABR6GPD6_9BURK</name>
<protein>
    <submittedName>
        <fullName evidence="1">Uncharacterized protein</fullName>
    </submittedName>
</protein>